<keyword evidence="2" id="KW-1185">Reference proteome</keyword>
<evidence type="ECO:0000313" key="2">
    <source>
        <dbReference type="Proteomes" id="UP000295726"/>
    </source>
</evidence>
<dbReference type="OrthoDB" id="9789070at2"/>
<reference evidence="1 2" key="1">
    <citation type="submission" date="2019-03" db="EMBL/GenBank/DDBJ databases">
        <title>Genomic Encyclopedia of Type Strains, Phase IV (KMG-IV): sequencing the most valuable type-strain genomes for metagenomic binning, comparative biology and taxonomic classification.</title>
        <authorList>
            <person name="Goeker M."/>
        </authorList>
    </citation>
    <scope>NUCLEOTIDE SEQUENCE [LARGE SCALE GENOMIC DNA]</scope>
    <source>
        <strain evidence="1 2">DSM 29489</strain>
    </source>
</reference>
<comment type="caution">
    <text evidence="1">The sequence shown here is derived from an EMBL/GenBank/DDBJ whole genome shotgun (WGS) entry which is preliminary data.</text>
</comment>
<dbReference type="EMBL" id="SLZZ01000006">
    <property type="protein sequence ID" value="TCS80193.1"/>
    <property type="molecule type" value="Genomic_DNA"/>
</dbReference>
<dbReference type="Proteomes" id="UP000295726">
    <property type="component" value="Unassembled WGS sequence"/>
</dbReference>
<evidence type="ECO:0000313" key="1">
    <source>
        <dbReference type="EMBL" id="TCS80193.1"/>
    </source>
</evidence>
<dbReference type="AlphaFoldDB" id="A0A4R3KB47"/>
<dbReference type="RefSeq" id="WP_132379788.1">
    <property type="nucleotide sequence ID" value="NZ_SLZZ01000006.1"/>
</dbReference>
<sequence length="84" mass="9395">MLNDAAVLKAACDDAYDETSEYQLPIRVISEQTETSDDETLSLKTSASDMNSSILQNPADPDATYCKKAGTEYKNIYMRFFINL</sequence>
<accession>A0A4R3KB47</accession>
<organism evidence="1 2">
    <name type="scientific">Muricomes intestini</name>
    <dbReference type="NCBI Taxonomy" id="1796634"/>
    <lineage>
        <taxon>Bacteria</taxon>
        <taxon>Bacillati</taxon>
        <taxon>Bacillota</taxon>
        <taxon>Clostridia</taxon>
        <taxon>Lachnospirales</taxon>
        <taxon>Lachnospiraceae</taxon>
        <taxon>Muricomes</taxon>
    </lineage>
</organism>
<name>A0A4R3KB47_9FIRM</name>
<gene>
    <name evidence="1" type="ORF">EDD59_10616</name>
</gene>
<proteinExistence type="predicted"/>
<protein>
    <submittedName>
        <fullName evidence="1">Uncharacterized protein</fullName>
    </submittedName>
</protein>